<gene>
    <name evidence="4" type="ORF">T265_11233</name>
</gene>
<accession>A0A074YZH4</accession>
<keyword evidence="5" id="KW-1185">Reference proteome</keyword>
<feature type="compositionally biased region" description="Low complexity" evidence="2">
    <location>
        <begin position="936"/>
        <end position="951"/>
    </location>
</feature>
<dbReference type="PANTHER" id="PTHR12832">
    <property type="entry name" value="TESTIS-SPECIFIC PROTEIN PBS13 T-COMPLEX 11"/>
    <property type="match status" value="1"/>
</dbReference>
<dbReference type="AlphaFoldDB" id="A0A074YZH4"/>
<dbReference type="GeneID" id="20325401"/>
<dbReference type="InterPro" id="IPR008862">
    <property type="entry name" value="Tcp11"/>
</dbReference>
<dbReference type="PROSITE" id="PS50878">
    <property type="entry name" value="RT_POL"/>
    <property type="match status" value="1"/>
</dbReference>
<dbReference type="GO" id="GO:0007165">
    <property type="term" value="P:signal transduction"/>
    <property type="evidence" value="ECO:0007669"/>
    <property type="project" value="TreeGrafter"/>
</dbReference>
<feature type="region of interest" description="Disordered" evidence="2">
    <location>
        <begin position="406"/>
        <end position="444"/>
    </location>
</feature>
<dbReference type="OrthoDB" id="276323at2759"/>
<feature type="domain" description="Reverse transcriptase" evidence="3">
    <location>
        <begin position="1"/>
        <end position="244"/>
    </location>
</feature>
<dbReference type="InterPro" id="IPR000477">
    <property type="entry name" value="RT_dom"/>
</dbReference>
<feature type="compositionally biased region" description="Basic and acidic residues" evidence="2">
    <location>
        <begin position="406"/>
        <end position="417"/>
    </location>
</feature>
<evidence type="ECO:0000256" key="2">
    <source>
        <dbReference type="SAM" id="MobiDB-lite"/>
    </source>
</evidence>
<dbReference type="Proteomes" id="UP000054324">
    <property type="component" value="Unassembled WGS sequence"/>
</dbReference>
<feature type="region of interest" description="Disordered" evidence="2">
    <location>
        <begin position="19"/>
        <end position="54"/>
    </location>
</feature>
<feature type="region of interest" description="Disordered" evidence="2">
    <location>
        <begin position="834"/>
        <end position="853"/>
    </location>
</feature>
<feature type="compositionally biased region" description="Low complexity" evidence="2">
    <location>
        <begin position="838"/>
        <end position="853"/>
    </location>
</feature>
<dbReference type="RefSeq" id="XP_009176099.1">
    <property type="nucleotide sequence ID" value="XM_009177835.1"/>
</dbReference>
<dbReference type="Pfam" id="PF05794">
    <property type="entry name" value="Tcp11"/>
    <property type="match status" value="1"/>
</dbReference>
<dbReference type="KEGG" id="ovi:T265_11233"/>
<name>A0A074YZH4_OPIVI</name>
<dbReference type="EMBL" id="KL597086">
    <property type="protein sequence ID" value="KER20151.1"/>
    <property type="molecule type" value="Genomic_DNA"/>
</dbReference>
<feature type="compositionally biased region" description="Basic and acidic residues" evidence="2">
    <location>
        <begin position="22"/>
        <end position="41"/>
    </location>
</feature>
<evidence type="ECO:0000259" key="3">
    <source>
        <dbReference type="PROSITE" id="PS50878"/>
    </source>
</evidence>
<dbReference type="PRINTS" id="PR01345">
    <property type="entry name" value="CERVTRCPTASE"/>
</dbReference>
<dbReference type="STRING" id="6198.A0A074YZH4"/>
<dbReference type="Pfam" id="PF00078">
    <property type="entry name" value="RVT_1"/>
    <property type="match status" value="1"/>
</dbReference>
<comment type="similarity">
    <text evidence="1">Belongs to the TCP11 family.</text>
</comment>
<evidence type="ECO:0000313" key="5">
    <source>
        <dbReference type="Proteomes" id="UP000054324"/>
    </source>
</evidence>
<dbReference type="SUPFAM" id="SSF56672">
    <property type="entry name" value="DNA/RNA polymerases"/>
    <property type="match status" value="1"/>
</dbReference>
<dbReference type="PANTHER" id="PTHR12832:SF11">
    <property type="entry name" value="LD23868P"/>
    <property type="match status" value="1"/>
</dbReference>
<evidence type="ECO:0000313" key="4">
    <source>
        <dbReference type="EMBL" id="KER20151.1"/>
    </source>
</evidence>
<evidence type="ECO:0000256" key="1">
    <source>
        <dbReference type="ARBA" id="ARBA00010954"/>
    </source>
</evidence>
<sequence length="1044" mass="116672">MVAGLKSVDYKTLPVMLDLPPGEEKPEHISCKRKPLNDKNKTNPRNLGRSLDPVYQSVNPQGDLTQAKDDGLLSDAIFFEFSKAFGRFPHVPLPPQTESYAIQGKILRWIKAFLSDGSFRVRIGSTYSSPAPVSIGVPQGSVLGPLLFLIYVNDLPDCLAGPCLLFADDLKSWSSNASALQMDVDAVKQWSLDWQIPLNDEKCVHVSFGGDSENVLVMHGEKGPENIMRRDAEKDLAIWVSSNLSFSLRYEKSDENAFAILWMLRRTLSPITRMDFQILYGTYFRPLLEYTNQVVQSEGTIDFAFIEPVHRSARRMVTGLKSVDYETRLAMLDLFPLECRRIREDLILTYSLFEQSLAHSFFNFGPENHRAGTCEIFKPRAHTSIRQNFFSFRVLTDPAHIYTRMESDDGANKKAEEQNSVTEDDPGMPIKKQSSAREGFQLPPSPPTFVTMRQLTEAANAFYNMSLAHEITVDSEFRIEKYDPPEDSLEHTVKETMHRAFWDMLRSSLEADPPDYQPTLNLLSEIKQSLNGLVLPNQKTLQKLVDSSLDLDAAKATLEQTGHLNLEAYAIQVINMMHQFCAPVRDQEVENLRKIDDPVEAFRNAFILLEKMHMDLANFTIAQMRPYIRQQAVQYERSKFATFLDAQKALGLDGLKRTREWIKAAFSKLTNVPPLELPSTASAGHSSGERAGKRWVSADSDSSAEEFPLTPNNILREAYLELLVWPTGKDWPETVVMDQLRLTELGIQLANIVTLTSLVLVVCNFVASNASSIFPGSCLSRVDPSMMVQLKQMVCKSGIGILRNSTSTSTQQRGAAMAEEIIFTVERWLNTTLSSLKNTPTTPTDTNETPGETDASKAIHLLPDPLKETLSSQVVEVVSERHPVFILMNKRAIGFLRSALSAYPPEPLPLPPGFSILSDVTRLAASAVTSNQAECSTSPSSHCPSSQPIPSAMATGLRPRTPDTDPPKRLQKLEHLSLSNLASRLLPLLAHNRHVFGPQYAEIIQALLLPNTEPSSSTVTGLRFRSRSVSAKKSESEEETFEMT</sequence>
<protein>
    <recommendedName>
        <fullName evidence="3">Reverse transcriptase domain-containing protein</fullName>
    </recommendedName>
</protein>
<reference evidence="4 5" key="1">
    <citation type="submission" date="2013-11" db="EMBL/GenBank/DDBJ databases">
        <title>Opisthorchis viverrini - life in the bile duct.</title>
        <authorList>
            <person name="Young N.D."/>
            <person name="Nagarajan N."/>
            <person name="Lin S.J."/>
            <person name="Korhonen P.K."/>
            <person name="Jex A.R."/>
            <person name="Hall R.S."/>
            <person name="Safavi-Hemami H."/>
            <person name="Kaewkong W."/>
            <person name="Bertrand D."/>
            <person name="Gao S."/>
            <person name="Seet Q."/>
            <person name="Wongkham S."/>
            <person name="Teh B.T."/>
            <person name="Wongkham C."/>
            <person name="Intapan P.M."/>
            <person name="Maleewong W."/>
            <person name="Yang X."/>
            <person name="Hu M."/>
            <person name="Wang Z."/>
            <person name="Hofmann A."/>
            <person name="Sternberg P.W."/>
            <person name="Tan P."/>
            <person name="Wang J."/>
            <person name="Gasser R.B."/>
        </authorList>
    </citation>
    <scope>NUCLEOTIDE SEQUENCE [LARGE SCALE GENOMIC DNA]</scope>
</reference>
<organism evidence="4 5">
    <name type="scientific">Opisthorchis viverrini</name>
    <name type="common">Southeast Asian liver fluke</name>
    <dbReference type="NCBI Taxonomy" id="6198"/>
    <lineage>
        <taxon>Eukaryota</taxon>
        <taxon>Metazoa</taxon>
        <taxon>Spiralia</taxon>
        <taxon>Lophotrochozoa</taxon>
        <taxon>Platyhelminthes</taxon>
        <taxon>Trematoda</taxon>
        <taxon>Digenea</taxon>
        <taxon>Opisthorchiida</taxon>
        <taxon>Opisthorchiata</taxon>
        <taxon>Opisthorchiidae</taxon>
        <taxon>Opisthorchis</taxon>
    </lineage>
</organism>
<dbReference type="CTD" id="20325401"/>
<feature type="region of interest" description="Disordered" evidence="2">
    <location>
        <begin position="932"/>
        <end position="968"/>
    </location>
</feature>
<dbReference type="InterPro" id="IPR043502">
    <property type="entry name" value="DNA/RNA_pol_sf"/>
</dbReference>
<proteinExistence type="inferred from homology"/>
<feature type="region of interest" description="Disordered" evidence="2">
    <location>
        <begin position="677"/>
        <end position="706"/>
    </location>
</feature>